<feature type="region of interest" description="Disordered" evidence="2">
    <location>
        <begin position="22"/>
        <end position="56"/>
    </location>
</feature>
<evidence type="ECO:0000256" key="2">
    <source>
        <dbReference type="SAM" id="MobiDB-lite"/>
    </source>
</evidence>
<dbReference type="KEGG" id="peo:AS203_00060"/>
<dbReference type="STRING" id="76123.AS203_00060"/>
<accession>A0A0S2KIA1</accession>
<evidence type="ECO:0000313" key="5">
    <source>
        <dbReference type="EMBL" id="ALO47695.1"/>
    </source>
</evidence>
<dbReference type="Pfam" id="PF01551">
    <property type="entry name" value="Peptidase_M23"/>
    <property type="match status" value="1"/>
</dbReference>
<dbReference type="Proteomes" id="UP000056252">
    <property type="component" value="Chromosome"/>
</dbReference>
<dbReference type="RefSeq" id="WP_060544074.1">
    <property type="nucleotide sequence ID" value="NZ_CP013195.1"/>
</dbReference>
<evidence type="ECO:0000256" key="1">
    <source>
        <dbReference type="SAM" id="Coils"/>
    </source>
</evidence>
<feature type="compositionally biased region" description="Basic and acidic residues" evidence="2">
    <location>
        <begin position="358"/>
        <end position="383"/>
    </location>
</feature>
<dbReference type="InterPro" id="IPR011055">
    <property type="entry name" value="Dup_hybrid_motif"/>
</dbReference>
<dbReference type="EMBL" id="CP013195">
    <property type="protein sequence ID" value="ALO47695.1"/>
    <property type="molecule type" value="Genomic_DNA"/>
</dbReference>
<dbReference type="SUPFAM" id="SSF51261">
    <property type="entry name" value="Duplicated hybrid motif"/>
    <property type="match status" value="1"/>
</dbReference>
<feature type="compositionally biased region" description="Basic residues" evidence="2">
    <location>
        <begin position="34"/>
        <end position="54"/>
    </location>
</feature>
<proteinExistence type="predicted"/>
<dbReference type="InterPro" id="IPR016047">
    <property type="entry name" value="M23ase_b-sheet_dom"/>
</dbReference>
<organism evidence="5 6">
    <name type="scientific">Hoylesella enoeca</name>
    <dbReference type="NCBI Taxonomy" id="76123"/>
    <lineage>
        <taxon>Bacteria</taxon>
        <taxon>Pseudomonadati</taxon>
        <taxon>Bacteroidota</taxon>
        <taxon>Bacteroidia</taxon>
        <taxon>Bacteroidales</taxon>
        <taxon>Prevotellaceae</taxon>
        <taxon>Hoylesella</taxon>
    </lineage>
</organism>
<feature type="coiled-coil region" evidence="1">
    <location>
        <begin position="65"/>
        <end position="92"/>
    </location>
</feature>
<dbReference type="CDD" id="cd12797">
    <property type="entry name" value="M23_peptidase"/>
    <property type="match status" value="1"/>
</dbReference>
<name>A0A0S2KIA1_9BACT</name>
<reference evidence="6" key="1">
    <citation type="submission" date="2015-11" db="EMBL/GenBank/DDBJ databases">
        <authorList>
            <person name="Holder M.E."/>
            <person name="Ajami N.J."/>
            <person name="Petrosino J.F."/>
        </authorList>
    </citation>
    <scope>NUCLEOTIDE SEQUENCE [LARGE SCALE GENOMIC DNA]</scope>
    <source>
        <strain evidence="6">F0113</strain>
    </source>
</reference>
<feature type="signal peptide" evidence="3">
    <location>
        <begin position="1"/>
        <end position="19"/>
    </location>
</feature>
<keyword evidence="6" id="KW-1185">Reference proteome</keyword>
<dbReference type="Gene3D" id="6.10.250.3150">
    <property type="match status" value="1"/>
</dbReference>
<feature type="chain" id="PRO_5006601754" evidence="3">
    <location>
        <begin position="20"/>
        <end position="562"/>
    </location>
</feature>
<evidence type="ECO:0000313" key="6">
    <source>
        <dbReference type="Proteomes" id="UP000056252"/>
    </source>
</evidence>
<dbReference type="OrthoDB" id="9815884at2"/>
<protein>
    <submittedName>
        <fullName evidence="5">Peptidase M23</fullName>
    </submittedName>
</protein>
<keyword evidence="1" id="KW-0175">Coiled coil</keyword>
<gene>
    <name evidence="5" type="ORF">AS203_00060</name>
</gene>
<dbReference type="eggNOG" id="COG4942">
    <property type="taxonomic scope" value="Bacteria"/>
</dbReference>
<dbReference type="AlphaFoldDB" id="A0A0S2KIA1"/>
<evidence type="ECO:0000259" key="4">
    <source>
        <dbReference type="Pfam" id="PF01551"/>
    </source>
</evidence>
<feature type="domain" description="M23ase beta-sheet core" evidence="4">
    <location>
        <begin position="470"/>
        <end position="556"/>
    </location>
</feature>
<sequence length="562" mass="63029">MKRIVILYLAVFCVLGSGAQQRRSAQKAQPKTTKVVKKKPATKGKKAPAVKAKRPSSTAAAYASVRKLQSQRAEIQKKIKQQERALRANQADVKQRLQNLMVINSEIDERQKSIDGIQKDIHQIDGNIGILKSQLQTLEQQLTDRKTKYIQSMRYMARHRSVQDKMMFVFSAKNFTEMYRRLRFVREYAAFQRAQGEIVKAKQLQVNDKHKQLETVKGYKNNLLYKDKREHAALQTKQDEQKKVVQNLQNQQRTIQAIIAEQRKKDAALNAIIDRMVAEEVAKARARAAAEAKRKAEAAEAARRRAQELARKKAAAEAAARENQRRIAEAKAREAQLKAEARAAAQAEENAQKARLAAAEKAKKEAADNEARAAAERKARTELAAREAEAARLAAERKAMAEQERNNRAIAEAKKNAEEARRLSTVDRMMSGGFEANKGRLPMPITGSYRVVSHFGQYNVEGLKNVTLDNKGINILGQSGCMARSIYDGEVSGIYGYSGTYVVMVRHGAYISVYCNLKSVSVSKGQRVSTRQSLGAVGTDNILQFQLRREAAKLNPEVWLGR</sequence>
<feature type="region of interest" description="Disordered" evidence="2">
    <location>
        <begin position="352"/>
        <end position="383"/>
    </location>
</feature>
<evidence type="ECO:0000256" key="3">
    <source>
        <dbReference type="SAM" id="SignalP"/>
    </source>
</evidence>
<keyword evidence="3" id="KW-0732">Signal</keyword>
<dbReference type="Gene3D" id="2.70.70.10">
    <property type="entry name" value="Glucose Permease (Domain IIA)"/>
    <property type="match status" value="1"/>
</dbReference>